<dbReference type="Proteomes" id="UP000053127">
    <property type="component" value="Unassembled WGS sequence"/>
</dbReference>
<evidence type="ECO:0000256" key="1">
    <source>
        <dbReference type="SAM" id="Phobius"/>
    </source>
</evidence>
<keyword evidence="1" id="KW-0812">Transmembrane</keyword>
<feature type="transmembrane region" description="Helical" evidence="1">
    <location>
        <begin position="20"/>
        <end position="44"/>
    </location>
</feature>
<dbReference type="EMBL" id="LMWN01000110">
    <property type="protein sequence ID" value="KUM95736.1"/>
    <property type="molecule type" value="Genomic_DNA"/>
</dbReference>
<reference evidence="2 3" key="1">
    <citation type="submission" date="2015-10" db="EMBL/GenBank/DDBJ databases">
        <title>Draft genome sequence of Streptomyces yokosukanensis DSM 40224, type strain for the species Streptomyces yokosukanensis.</title>
        <authorList>
            <person name="Ruckert C."/>
            <person name="Winkler A."/>
            <person name="Kalinowski J."/>
            <person name="Kampfer P."/>
            <person name="Glaeser S."/>
        </authorList>
    </citation>
    <scope>NUCLEOTIDE SEQUENCE [LARGE SCALE GENOMIC DNA]</scope>
    <source>
        <strain evidence="2 3">DSM 40224</strain>
    </source>
</reference>
<sequence length="260" mass="28843">MHELWPLAGDYRVRKFDGRLSLVVFLACIPMMVSSGSVSMSLMICSQAWVAWSMTSKLDIGLPRRLRWREIRWQRRHPQRQYLLQIALQQLFALICGAVISLANIELGVGVGLMLGLGSLAHPLLDEQFTVGGAKAMRPRTLIIGDAAFTFVRMLLVGLAMGTAMWLYRPSLGVVSGVVWALEMSAGASRRYLAFVLCARRDGILPLRLGSFLDWACEAGLLRLSGSAYQFRHRELQLWLATHSEPYPPGKGAWGGRASA</sequence>
<keyword evidence="1" id="KW-0472">Membrane</keyword>
<protein>
    <submittedName>
        <fullName evidence="2">Uncharacterized protein</fullName>
    </submittedName>
</protein>
<keyword evidence="3" id="KW-1185">Reference proteome</keyword>
<evidence type="ECO:0000313" key="3">
    <source>
        <dbReference type="Proteomes" id="UP000053127"/>
    </source>
</evidence>
<organism evidence="2 3">
    <name type="scientific">Streptomyces yokosukanensis</name>
    <dbReference type="NCBI Taxonomy" id="67386"/>
    <lineage>
        <taxon>Bacteria</taxon>
        <taxon>Bacillati</taxon>
        <taxon>Actinomycetota</taxon>
        <taxon>Actinomycetes</taxon>
        <taxon>Kitasatosporales</taxon>
        <taxon>Streptomycetaceae</taxon>
        <taxon>Streptomyces</taxon>
    </lineage>
</organism>
<dbReference type="AlphaFoldDB" id="A0A124HCW9"/>
<proteinExistence type="predicted"/>
<comment type="caution">
    <text evidence="2">The sequence shown here is derived from an EMBL/GenBank/DDBJ whole genome shotgun (WGS) entry which is preliminary data.</text>
</comment>
<evidence type="ECO:0000313" key="2">
    <source>
        <dbReference type="EMBL" id="KUM95736.1"/>
    </source>
</evidence>
<keyword evidence="1" id="KW-1133">Transmembrane helix</keyword>
<name>A0A124HCW9_9ACTN</name>
<accession>A0A124HCW9</accession>
<gene>
    <name evidence="2" type="ORF">AQI95_42990</name>
</gene>